<evidence type="ECO:0000313" key="2">
    <source>
        <dbReference type="Proteomes" id="UP000253501"/>
    </source>
</evidence>
<name>A0A367PQ35_CUPNE</name>
<dbReference type="Proteomes" id="UP000253501">
    <property type="component" value="Unassembled WGS sequence"/>
</dbReference>
<dbReference type="AlphaFoldDB" id="A0A367PQ35"/>
<protein>
    <submittedName>
        <fullName evidence="1">Uncharacterized protein</fullName>
    </submittedName>
</protein>
<dbReference type="InterPro" id="IPR015943">
    <property type="entry name" value="WD40/YVTN_repeat-like_dom_sf"/>
</dbReference>
<comment type="caution">
    <text evidence="1">The sequence shown here is derived from an EMBL/GenBank/DDBJ whole genome shotgun (WGS) entry which is preliminary data.</text>
</comment>
<dbReference type="EMBL" id="QDHA01000006">
    <property type="protein sequence ID" value="RCJ10010.1"/>
    <property type="molecule type" value="Genomic_DNA"/>
</dbReference>
<reference evidence="1 2" key="1">
    <citation type="submission" date="2018-04" db="EMBL/GenBank/DDBJ databases">
        <title>Cupriavidus necator CR12 genome sequencing and assembly.</title>
        <authorList>
            <person name="Ben Fekih I."/>
            <person name="Mazhar H.S."/>
            <person name="Bello S.K."/>
            <person name="Rensing C."/>
        </authorList>
    </citation>
    <scope>NUCLEOTIDE SEQUENCE [LARGE SCALE GENOMIC DNA]</scope>
    <source>
        <strain evidence="1 2">CR12</strain>
    </source>
</reference>
<dbReference type="InterPro" id="IPR011047">
    <property type="entry name" value="Quinoprotein_ADH-like_sf"/>
</dbReference>
<proteinExistence type="predicted"/>
<dbReference type="SUPFAM" id="SSF50998">
    <property type="entry name" value="Quinoprotein alcohol dehydrogenase-like"/>
    <property type="match status" value="1"/>
</dbReference>
<organism evidence="1 2">
    <name type="scientific">Cupriavidus necator</name>
    <name type="common">Alcaligenes eutrophus</name>
    <name type="synonym">Ralstonia eutropha</name>
    <dbReference type="NCBI Taxonomy" id="106590"/>
    <lineage>
        <taxon>Bacteria</taxon>
        <taxon>Pseudomonadati</taxon>
        <taxon>Pseudomonadota</taxon>
        <taxon>Betaproteobacteria</taxon>
        <taxon>Burkholderiales</taxon>
        <taxon>Burkholderiaceae</taxon>
        <taxon>Cupriavidus</taxon>
    </lineage>
</organism>
<gene>
    <name evidence="1" type="ORF">DDK22_02030</name>
</gene>
<sequence>MALEHLDELLIDVCRLPKASWRAETAPMQGAPASTLFVSTESGLACLVPDVMALGYRVRYVGDLPAAASPIAYDGKFWVPLRGANGKLVVIAVDSSGEVVTRQELDADVDAGAFSAPVAYGRQALWPSSKGRLRLLKQQDGKVSLTFTPWPVNVAPSFEFGSAYLSGDGGIWQLCFDSAEGRYVYVRIDVTADEVEPTTSPRQCSGRVNYRFAQRTNLPPWEEPSHGDDSGSNEFVIPLLEVTESGQVLGMRLQARGAIADTLASTERLPAELILEDRYGSVVFHTLSAQEPWHIRLFVHDHTLWAYHARLRRLEGWRLEQ</sequence>
<dbReference type="Gene3D" id="2.130.10.10">
    <property type="entry name" value="YVTN repeat-like/Quinoprotein amine dehydrogenase"/>
    <property type="match status" value="1"/>
</dbReference>
<evidence type="ECO:0000313" key="1">
    <source>
        <dbReference type="EMBL" id="RCJ10010.1"/>
    </source>
</evidence>
<accession>A0A367PQ35</accession>